<dbReference type="AlphaFoldDB" id="A0A6V7HG45"/>
<proteinExistence type="predicted"/>
<evidence type="ECO:0000313" key="2">
    <source>
        <dbReference type="Proteomes" id="UP000752696"/>
    </source>
</evidence>
<comment type="caution">
    <text evidence="1">The sequence shown here is derived from an EMBL/GenBank/DDBJ whole genome shotgun (WGS) entry which is preliminary data.</text>
</comment>
<dbReference type="Proteomes" id="UP000752696">
    <property type="component" value="Unassembled WGS sequence"/>
</dbReference>
<reference evidence="1" key="1">
    <citation type="submission" date="2020-07" db="EMBL/GenBank/DDBJ databases">
        <authorList>
            <person name="Nazaruddin N."/>
        </authorList>
    </citation>
    <scope>NUCLEOTIDE SEQUENCE</scope>
</reference>
<feature type="non-terminal residue" evidence="1">
    <location>
        <position position="55"/>
    </location>
</feature>
<organism evidence="1 2">
    <name type="scientific">Heterotrigona itama</name>
    <dbReference type="NCBI Taxonomy" id="395501"/>
    <lineage>
        <taxon>Eukaryota</taxon>
        <taxon>Metazoa</taxon>
        <taxon>Ecdysozoa</taxon>
        <taxon>Arthropoda</taxon>
        <taxon>Hexapoda</taxon>
        <taxon>Insecta</taxon>
        <taxon>Pterygota</taxon>
        <taxon>Neoptera</taxon>
        <taxon>Endopterygota</taxon>
        <taxon>Hymenoptera</taxon>
        <taxon>Apocrita</taxon>
        <taxon>Aculeata</taxon>
        <taxon>Apoidea</taxon>
        <taxon>Anthophila</taxon>
        <taxon>Apidae</taxon>
        <taxon>Heterotrigona</taxon>
    </lineage>
</organism>
<feature type="non-terminal residue" evidence="1">
    <location>
        <position position="1"/>
    </location>
</feature>
<sequence>IHKQEIFSLNNKMRKVVTRPKGKHFHCIVVQIRRANHESTASSCRSAEKIKSSGT</sequence>
<evidence type="ECO:0000313" key="1">
    <source>
        <dbReference type="EMBL" id="CAD1479474.1"/>
    </source>
</evidence>
<keyword evidence="2" id="KW-1185">Reference proteome</keyword>
<protein>
    <submittedName>
        <fullName evidence="1">Uncharacterized protein</fullName>
    </submittedName>
</protein>
<dbReference type="EMBL" id="CAJDYZ010011442">
    <property type="protein sequence ID" value="CAD1479474.1"/>
    <property type="molecule type" value="Genomic_DNA"/>
</dbReference>
<gene>
    <name evidence="1" type="ORF">MHI_LOCUS860356</name>
</gene>
<accession>A0A6V7HG45</accession>
<name>A0A6V7HG45_9HYME</name>